<dbReference type="KEGG" id="vih:AB0763_01650"/>
<protein>
    <submittedName>
        <fullName evidence="1">Uncharacterized protein</fullName>
    </submittedName>
</protein>
<proteinExistence type="predicted"/>
<organism evidence="1">
    <name type="scientific">Vibrio sp. HB236076</name>
    <dbReference type="NCBI Taxonomy" id="3232307"/>
    <lineage>
        <taxon>Bacteria</taxon>
        <taxon>Pseudomonadati</taxon>
        <taxon>Pseudomonadota</taxon>
        <taxon>Gammaproteobacteria</taxon>
        <taxon>Vibrionales</taxon>
        <taxon>Vibrionaceae</taxon>
        <taxon>Vibrio</taxon>
    </lineage>
</organism>
<dbReference type="AlphaFoldDB" id="A0AB39HF35"/>
<gene>
    <name evidence="1" type="ORF">AB0763_01650</name>
</gene>
<dbReference type="EMBL" id="CP162601">
    <property type="protein sequence ID" value="XDK25379.1"/>
    <property type="molecule type" value="Genomic_DNA"/>
</dbReference>
<reference evidence="1" key="1">
    <citation type="submission" date="2024-07" db="EMBL/GenBank/DDBJ databases">
        <title>Genome Analysis of a Potential Novel Vibrio Species Secreting pH- and Thermo-stable Alginate Lyase and its Application in Producing Alginate Oligosaccharides.</title>
        <authorList>
            <person name="Huang H."/>
            <person name="Bao K."/>
        </authorList>
    </citation>
    <scope>NUCLEOTIDE SEQUENCE</scope>
    <source>
        <strain evidence="1">HB236076</strain>
    </source>
</reference>
<sequence>MLKAKHPLDLKIITLLQHHGMIKSEAKAHLKNEVYRLQHEDVEKINKYTLHFGLQTKQQLIDEILNLRREKLLSLLNGQATDRIN</sequence>
<dbReference type="RefSeq" id="WP_306102156.1">
    <property type="nucleotide sequence ID" value="NZ_CP162601.1"/>
</dbReference>
<accession>A0AB39HF35</accession>
<name>A0AB39HF35_9VIBR</name>
<evidence type="ECO:0000313" key="1">
    <source>
        <dbReference type="EMBL" id="XDK25379.1"/>
    </source>
</evidence>